<proteinExistence type="predicted"/>
<name>A0ACC6TLC4_9CREN</name>
<protein>
    <submittedName>
        <fullName evidence="1">Uncharacterized protein</fullName>
    </submittedName>
</protein>
<gene>
    <name evidence="1" type="ORF">TQ35_0000135</name>
</gene>
<evidence type="ECO:0000313" key="2">
    <source>
        <dbReference type="Proteomes" id="UP000053480"/>
    </source>
</evidence>
<evidence type="ECO:0000313" key="1">
    <source>
        <dbReference type="EMBL" id="MEW9490622.1"/>
    </source>
</evidence>
<comment type="caution">
    <text evidence="1">The sequence shown here is derived from an EMBL/GenBank/DDBJ whole genome shotgun (WGS) entry which is preliminary data.</text>
</comment>
<accession>A0ACC6TLC4</accession>
<reference evidence="1" key="1">
    <citation type="submission" date="2024-07" db="EMBL/GenBank/DDBJ databases">
        <title>Metagenome and Metagenome-Assembled Genomes of Archaea from a hot spring from the geothermal field of Los Azufres, Mexico.</title>
        <authorList>
            <person name="Marin-Paredes R."/>
            <person name="Martinez-Romero E."/>
            <person name="Servin-Garciduenas L.E."/>
        </authorList>
    </citation>
    <scope>NUCLEOTIDE SEQUENCE</scope>
    <source>
        <strain evidence="1">AZ1-454</strain>
    </source>
</reference>
<sequence>MVKITIPKEWYDILKKLADNKKLGFNNLLVNVLQSDECLGLPRVRQTSMKSISLNVDVNEEDAVNRIRKYLFCE</sequence>
<dbReference type="Proteomes" id="UP000053480">
    <property type="component" value="Unassembled WGS sequence"/>
</dbReference>
<dbReference type="EMBL" id="JZWS03000001">
    <property type="protein sequence ID" value="MEW9490622.1"/>
    <property type="molecule type" value="Genomic_DNA"/>
</dbReference>
<organism evidence="1 2">
    <name type="scientific">Candidatus Aramenus sulfurataquae</name>
    <dbReference type="NCBI Taxonomy" id="1326980"/>
    <lineage>
        <taxon>Archaea</taxon>
        <taxon>Thermoproteota</taxon>
        <taxon>Thermoprotei</taxon>
        <taxon>Sulfolobales</taxon>
        <taxon>Sulfolobaceae</taxon>
        <taxon>Candidatus Aramenus</taxon>
    </lineage>
</organism>